<dbReference type="EMBL" id="OIVN01003104">
    <property type="protein sequence ID" value="SPD08811.1"/>
    <property type="molecule type" value="Genomic_DNA"/>
</dbReference>
<organism evidence="1">
    <name type="scientific">Fagus sylvatica</name>
    <name type="common">Beechnut</name>
    <dbReference type="NCBI Taxonomy" id="28930"/>
    <lineage>
        <taxon>Eukaryota</taxon>
        <taxon>Viridiplantae</taxon>
        <taxon>Streptophyta</taxon>
        <taxon>Embryophyta</taxon>
        <taxon>Tracheophyta</taxon>
        <taxon>Spermatophyta</taxon>
        <taxon>Magnoliopsida</taxon>
        <taxon>eudicotyledons</taxon>
        <taxon>Gunneridae</taxon>
        <taxon>Pentapetalae</taxon>
        <taxon>rosids</taxon>
        <taxon>fabids</taxon>
        <taxon>Fagales</taxon>
        <taxon>Fagaceae</taxon>
        <taxon>Fagus</taxon>
    </lineage>
</organism>
<sequence>MILLVYKESYLNFDETNKSLPSLGVSLLQEFEDVFPEEMPNELPPIKGIEHQIDFVPGAAIPNQPAYRSNPEETKELQRQVEDLMNKGYVRESMSPCAIPVLLVPKKDGTWRMYVDCRAINNITVKIRGRILLRRGGMMGTKLGLALKNPLQVPDGPITRSRAKKIKEAMQGLVQSTWDEASKSPTIKVGLKEGEPILIHLIQAVEDMT</sequence>
<name>A0A2N9HAZ1_FAGSY</name>
<dbReference type="InterPro" id="IPR043502">
    <property type="entry name" value="DNA/RNA_pol_sf"/>
</dbReference>
<reference evidence="1" key="1">
    <citation type="submission" date="2018-02" db="EMBL/GenBank/DDBJ databases">
        <authorList>
            <person name="Cohen D.B."/>
            <person name="Kent A.D."/>
        </authorList>
    </citation>
    <scope>NUCLEOTIDE SEQUENCE</scope>
</reference>
<accession>A0A2N9HAZ1</accession>
<gene>
    <name evidence="1" type="ORF">FSB_LOCUS36693</name>
</gene>
<dbReference type="SUPFAM" id="SSF56672">
    <property type="entry name" value="DNA/RNA polymerases"/>
    <property type="match status" value="1"/>
</dbReference>
<dbReference type="PANTHER" id="PTHR35046">
    <property type="entry name" value="ZINC KNUCKLE (CCHC-TYPE) FAMILY PROTEIN"/>
    <property type="match status" value="1"/>
</dbReference>
<evidence type="ECO:0008006" key="2">
    <source>
        <dbReference type="Google" id="ProtNLM"/>
    </source>
</evidence>
<protein>
    <recommendedName>
        <fullName evidence="2">Reverse transcriptase domain-containing protein</fullName>
    </recommendedName>
</protein>
<dbReference type="PANTHER" id="PTHR35046:SF9">
    <property type="entry name" value="RNA-DIRECTED DNA POLYMERASE"/>
    <property type="match status" value="1"/>
</dbReference>
<proteinExistence type="predicted"/>
<dbReference type="AlphaFoldDB" id="A0A2N9HAZ1"/>
<evidence type="ECO:0000313" key="1">
    <source>
        <dbReference type="EMBL" id="SPD08811.1"/>
    </source>
</evidence>
<dbReference type="Gene3D" id="3.10.10.10">
    <property type="entry name" value="HIV Type 1 Reverse Transcriptase, subunit A, domain 1"/>
    <property type="match status" value="1"/>
</dbReference>